<evidence type="ECO:0000256" key="1">
    <source>
        <dbReference type="ARBA" id="ARBA00000085"/>
    </source>
</evidence>
<dbReference type="Gene3D" id="3.30.565.10">
    <property type="entry name" value="Histidine kinase-like ATPase, C-terminal domain"/>
    <property type="match status" value="1"/>
</dbReference>
<keyword evidence="5" id="KW-0808">Transferase</keyword>
<dbReference type="InterPro" id="IPR005467">
    <property type="entry name" value="His_kinase_dom"/>
</dbReference>
<dbReference type="CDD" id="cd00075">
    <property type="entry name" value="HATPase"/>
    <property type="match status" value="1"/>
</dbReference>
<dbReference type="GO" id="GO:0016020">
    <property type="term" value="C:membrane"/>
    <property type="evidence" value="ECO:0007669"/>
    <property type="project" value="UniProtKB-SubCell"/>
</dbReference>
<dbReference type="PROSITE" id="PS50109">
    <property type="entry name" value="HIS_KIN"/>
    <property type="match status" value="1"/>
</dbReference>
<feature type="transmembrane region" description="Helical" evidence="13">
    <location>
        <begin position="181"/>
        <end position="200"/>
    </location>
</feature>
<dbReference type="PANTHER" id="PTHR42878:SF7">
    <property type="entry name" value="SENSOR HISTIDINE KINASE GLRK"/>
    <property type="match status" value="1"/>
</dbReference>
<evidence type="ECO:0000256" key="3">
    <source>
        <dbReference type="ARBA" id="ARBA00012438"/>
    </source>
</evidence>
<keyword evidence="8 15" id="KW-0418">Kinase</keyword>
<feature type="transmembrane region" description="Helical" evidence="13">
    <location>
        <begin position="212"/>
        <end position="230"/>
    </location>
</feature>
<dbReference type="Pfam" id="PF16927">
    <property type="entry name" value="HisKA_7TM"/>
    <property type="match status" value="1"/>
</dbReference>
<evidence type="ECO:0000256" key="7">
    <source>
        <dbReference type="ARBA" id="ARBA00022741"/>
    </source>
</evidence>
<dbReference type="EMBL" id="FQUQ01000002">
    <property type="protein sequence ID" value="SHF19484.1"/>
    <property type="molecule type" value="Genomic_DNA"/>
</dbReference>
<dbReference type="InterPro" id="IPR000014">
    <property type="entry name" value="PAS"/>
</dbReference>
<dbReference type="GO" id="GO:0000156">
    <property type="term" value="F:phosphorelay response regulator activity"/>
    <property type="evidence" value="ECO:0007669"/>
    <property type="project" value="TreeGrafter"/>
</dbReference>
<dbReference type="OrthoDB" id="9810447at2"/>
<keyword evidence="12 13" id="KW-0472">Membrane</keyword>
<dbReference type="GO" id="GO:0007234">
    <property type="term" value="P:osmosensory signaling via phosphorelay pathway"/>
    <property type="evidence" value="ECO:0007669"/>
    <property type="project" value="TreeGrafter"/>
</dbReference>
<evidence type="ECO:0000256" key="11">
    <source>
        <dbReference type="ARBA" id="ARBA00023012"/>
    </source>
</evidence>
<dbReference type="InterPro" id="IPR036097">
    <property type="entry name" value="HisK_dim/P_sf"/>
</dbReference>
<feature type="domain" description="Histidine kinase" evidence="14">
    <location>
        <begin position="371"/>
        <end position="586"/>
    </location>
</feature>
<evidence type="ECO:0000256" key="4">
    <source>
        <dbReference type="ARBA" id="ARBA00022553"/>
    </source>
</evidence>
<evidence type="ECO:0000256" key="8">
    <source>
        <dbReference type="ARBA" id="ARBA00022777"/>
    </source>
</evidence>
<proteinExistence type="predicted"/>
<keyword evidence="16" id="KW-1185">Reference proteome</keyword>
<dbReference type="GO" id="GO:0030295">
    <property type="term" value="F:protein kinase activator activity"/>
    <property type="evidence" value="ECO:0007669"/>
    <property type="project" value="TreeGrafter"/>
</dbReference>
<dbReference type="SUPFAM" id="SSF55785">
    <property type="entry name" value="PYP-like sensor domain (PAS domain)"/>
    <property type="match status" value="1"/>
</dbReference>
<evidence type="ECO:0000313" key="15">
    <source>
        <dbReference type="EMBL" id="SHF19484.1"/>
    </source>
</evidence>
<dbReference type="GO" id="GO:0000155">
    <property type="term" value="F:phosphorelay sensor kinase activity"/>
    <property type="evidence" value="ECO:0007669"/>
    <property type="project" value="InterPro"/>
</dbReference>
<comment type="subcellular location">
    <subcellularLocation>
        <location evidence="2">Membrane</location>
        <topology evidence="2">Multi-pass membrane protein</topology>
    </subcellularLocation>
</comment>
<reference evidence="16" key="1">
    <citation type="submission" date="2016-11" db="EMBL/GenBank/DDBJ databases">
        <authorList>
            <person name="Varghese N."/>
            <person name="Submissions S."/>
        </authorList>
    </citation>
    <scope>NUCLEOTIDE SEQUENCE [LARGE SCALE GENOMIC DNA]</scope>
    <source>
        <strain evidence="16">DSM 16990</strain>
    </source>
</reference>
<protein>
    <recommendedName>
        <fullName evidence="3">histidine kinase</fullName>
        <ecNumber evidence="3">2.7.13.3</ecNumber>
    </recommendedName>
</protein>
<dbReference type="InterPro" id="IPR050351">
    <property type="entry name" value="BphY/WalK/GraS-like"/>
</dbReference>
<dbReference type="CDD" id="cd00130">
    <property type="entry name" value="PAS"/>
    <property type="match status" value="1"/>
</dbReference>
<dbReference type="InterPro" id="IPR036890">
    <property type="entry name" value="HATPase_C_sf"/>
</dbReference>
<feature type="transmembrane region" description="Helical" evidence="13">
    <location>
        <begin position="147"/>
        <end position="169"/>
    </location>
</feature>
<evidence type="ECO:0000256" key="2">
    <source>
        <dbReference type="ARBA" id="ARBA00004141"/>
    </source>
</evidence>
<dbReference type="AlphaFoldDB" id="A0A1M4ZNA5"/>
<dbReference type="InterPro" id="IPR004358">
    <property type="entry name" value="Sig_transdc_His_kin-like_C"/>
</dbReference>
<evidence type="ECO:0000256" key="13">
    <source>
        <dbReference type="SAM" id="Phobius"/>
    </source>
</evidence>
<keyword evidence="11" id="KW-0902">Two-component regulatory system</keyword>
<dbReference type="Proteomes" id="UP000184287">
    <property type="component" value="Unassembled WGS sequence"/>
</dbReference>
<accession>A0A1M4ZNA5</accession>
<dbReference type="STRING" id="288992.SAMN04488522_102395"/>
<keyword evidence="10 13" id="KW-1133">Transmembrane helix</keyword>
<dbReference type="Gene3D" id="1.10.287.130">
    <property type="match status" value="1"/>
</dbReference>
<feature type="transmembrane region" description="Helical" evidence="13">
    <location>
        <begin position="65"/>
        <end position="86"/>
    </location>
</feature>
<evidence type="ECO:0000256" key="10">
    <source>
        <dbReference type="ARBA" id="ARBA00022989"/>
    </source>
</evidence>
<dbReference type="PANTHER" id="PTHR42878">
    <property type="entry name" value="TWO-COMPONENT HISTIDINE KINASE"/>
    <property type="match status" value="1"/>
</dbReference>
<dbReference type="Gene3D" id="3.30.450.20">
    <property type="entry name" value="PAS domain"/>
    <property type="match status" value="1"/>
</dbReference>
<dbReference type="PRINTS" id="PR00344">
    <property type="entry name" value="BCTRLSENSOR"/>
</dbReference>
<gene>
    <name evidence="15" type="ORF">SAMN04488522_102395</name>
</gene>
<name>A0A1M4ZNA5_9SPHI</name>
<evidence type="ECO:0000256" key="9">
    <source>
        <dbReference type="ARBA" id="ARBA00022840"/>
    </source>
</evidence>
<evidence type="ECO:0000256" key="6">
    <source>
        <dbReference type="ARBA" id="ARBA00022692"/>
    </source>
</evidence>
<sequence>MDFTFNAYSIFLIFSGIIMLSFAWFAYRKKHGAVRVFSLMMLSNAIWSLAYGFELASSSLDQAKFFINIEYIGITTLPLCWVLFCLEIAGKEKWYRHPLYISILTVVTVGITLLVWTNDYHHLHYAQYYMDTNGSFPTVHIVPGPSYYFFTLYFYILLGFGSYLLIATFRKADPIYKSQNYSVVIAAIIPWLTNITYILGFRPVGNVDLTPFSFAATIFFIAIAIYRFKLFDVLPIAREKVLDLIQDGFLVIDKDNRVIDYNSAFRKYLDDPNSKKIIGTQIETLFPGQNAFFEFLKTHQSGKIELHLESHNVSFDLEADILYLDENRLNSDATIIKLQDLTQFRLEALKSQQQTEELKKLNQLKDRIFSIIAHDLRGPLVNLSEVLKMISNDLITVEEFKALSPILNKDILYTTDLLENILHWSRSQLKGYGINKEYFDLKNMIINEVNYHLPSAASKNVRIIQDVFPGNIVYADMLMIQIVVRNLLSNAIKFCYEDCEIDISSVYKDGQMLLSIADNGTGIKEEALNRLFGGENISTRGTMNEKGTGLGLMVCKEFMERNDGRITVESEFGKGTKFNLFIPIEA</sequence>
<keyword evidence="4" id="KW-0597">Phosphoprotein</keyword>
<organism evidence="15 16">
    <name type="scientific">Pedobacter caeni</name>
    <dbReference type="NCBI Taxonomy" id="288992"/>
    <lineage>
        <taxon>Bacteria</taxon>
        <taxon>Pseudomonadati</taxon>
        <taxon>Bacteroidota</taxon>
        <taxon>Sphingobacteriia</taxon>
        <taxon>Sphingobacteriales</taxon>
        <taxon>Sphingobacteriaceae</taxon>
        <taxon>Pedobacter</taxon>
    </lineage>
</organism>
<feature type="transmembrane region" description="Helical" evidence="13">
    <location>
        <begin position="98"/>
        <end position="116"/>
    </location>
</feature>
<evidence type="ECO:0000259" key="14">
    <source>
        <dbReference type="PROSITE" id="PS50109"/>
    </source>
</evidence>
<keyword evidence="7" id="KW-0547">Nucleotide-binding</keyword>
<dbReference type="Pfam" id="PF02518">
    <property type="entry name" value="HATPase_c"/>
    <property type="match status" value="1"/>
</dbReference>
<dbReference type="GO" id="GO:0005524">
    <property type="term" value="F:ATP binding"/>
    <property type="evidence" value="ECO:0007669"/>
    <property type="project" value="UniProtKB-KW"/>
</dbReference>
<dbReference type="SUPFAM" id="SSF55874">
    <property type="entry name" value="ATPase domain of HSP90 chaperone/DNA topoisomerase II/histidine kinase"/>
    <property type="match status" value="1"/>
</dbReference>
<dbReference type="InterPro" id="IPR003594">
    <property type="entry name" value="HATPase_dom"/>
</dbReference>
<dbReference type="Pfam" id="PF13188">
    <property type="entry name" value="PAS_8"/>
    <property type="match status" value="1"/>
</dbReference>
<dbReference type="InterPro" id="IPR035965">
    <property type="entry name" value="PAS-like_dom_sf"/>
</dbReference>
<comment type="catalytic activity">
    <reaction evidence="1">
        <text>ATP + protein L-histidine = ADP + protein N-phospho-L-histidine.</text>
        <dbReference type="EC" id="2.7.13.3"/>
    </reaction>
</comment>
<evidence type="ECO:0000313" key="16">
    <source>
        <dbReference type="Proteomes" id="UP000184287"/>
    </source>
</evidence>
<evidence type="ECO:0000256" key="5">
    <source>
        <dbReference type="ARBA" id="ARBA00022679"/>
    </source>
</evidence>
<dbReference type="SUPFAM" id="SSF47384">
    <property type="entry name" value="Homodimeric domain of signal transducing histidine kinase"/>
    <property type="match status" value="1"/>
</dbReference>
<dbReference type="InterPro" id="IPR003661">
    <property type="entry name" value="HisK_dim/P_dom"/>
</dbReference>
<feature type="transmembrane region" description="Helical" evidence="13">
    <location>
        <begin position="6"/>
        <end position="27"/>
    </location>
</feature>
<dbReference type="CDD" id="cd00082">
    <property type="entry name" value="HisKA"/>
    <property type="match status" value="1"/>
</dbReference>
<keyword evidence="6 13" id="KW-0812">Transmembrane</keyword>
<keyword evidence="9" id="KW-0067">ATP-binding</keyword>
<dbReference type="RefSeq" id="WP_073230287.1">
    <property type="nucleotide sequence ID" value="NZ_FQUQ01000002.1"/>
</dbReference>
<dbReference type="SMART" id="SM00387">
    <property type="entry name" value="HATPase_c"/>
    <property type="match status" value="1"/>
</dbReference>
<evidence type="ECO:0000256" key="12">
    <source>
        <dbReference type="ARBA" id="ARBA00023136"/>
    </source>
</evidence>
<dbReference type="InterPro" id="IPR031621">
    <property type="entry name" value="HisKA_7TM"/>
</dbReference>
<dbReference type="EC" id="2.7.13.3" evidence="3"/>
<feature type="transmembrane region" description="Helical" evidence="13">
    <location>
        <begin position="34"/>
        <end position="53"/>
    </location>
</feature>